<evidence type="ECO:0000256" key="1">
    <source>
        <dbReference type="ARBA" id="ARBA00004496"/>
    </source>
</evidence>
<evidence type="ECO:0000256" key="2">
    <source>
        <dbReference type="ARBA" id="ARBA00015195"/>
    </source>
</evidence>
<keyword evidence="4 10" id="KW-0132">Cell division</keyword>
<accession>A0AAU9EEL4</accession>
<protein>
    <recommendedName>
        <fullName evidence="2">Cell division protein ZapA</fullName>
    </recommendedName>
    <alternativeName>
        <fullName evidence="9">Z ring-associated protein ZapA</fullName>
    </alternativeName>
</protein>
<evidence type="ECO:0000256" key="4">
    <source>
        <dbReference type="ARBA" id="ARBA00022618"/>
    </source>
</evidence>
<dbReference type="SUPFAM" id="SSF102829">
    <property type="entry name" value="Cell division protein ZapA-like"/>
    <property type="match status" value="1"/>
</dbReference>
<evidence type="ECO:0000313" key="11">
    <source>
        <dbReference type="Proteomes" id="UP001366166"/>
    </source>
</evidence>
<dbReference type="Gene3D" id="1.20.5.50">
    <property type="match status" value="1"/>
</dbReference>
<proteinExistence type="predicted"/>
<dbReference type="GO" id="GO:0043093">
    <property type="term" value="P:FtsZ-dependent cytokinesis"/>
    <property type="evidence" value="ECO:0007669"/>
    <property type="project" value="TreeGrafter"/>
</dbReference>
<evidence type="ECO:0000313" key="10">
    <source>
        <dbReference type="EMBL" id="BEQ12994.1"/>
    </source>
</evidence>
<dbReference type="Pfam" id="PF05164">
    <property type="entry name" value="ZapA"/>
    <property type="match status" value="1"/>
</dbReference>
<dbReference type="AlphaFoldDB" id="A0AAU9EEL4"/>
<sequence length="93" mass="10543">MAKPITVEILGNEYVLRSEAGEERVRQVAELLNQRLEEVMAANRTSSTLSAAVLAALNITNELLHLRDQQEKLFQEIEAKTERLLLLIEEQKA</sequence>
<reference evidence="11" key="1">
    <citation type="journal article" date="2023" name="Arch. Microbiol.">
        <title>Desulfoferula mesophilus gen. nov. sp. nov., a mesophilic sulfate-reducing bacterium isolated from a brackish lake sediment.</title>
        <authorList>
            <person name="Watanabe T."/>
            <person name="Yabe T."/>
            <person name="Tsuji J.M."/>
            <person name="Fukui M."/>
        </authorList>
    </citation>
    <scope>NUCLEOTIDE SEQUENCE [LARGE SCALE GENOMIC DNA]</scope>
    <source>
        <strain evidence="11">12FAK</strain>
    </source>
</reference>
<dbReference type="PANTHER" id="PTHR34981:SF1">
    <property type="entry name" value="CELL DIVISION PROTEIN ZAPA"/>
    <property type="match status" value="1"/>
</dbReference>
<evidence type="ECO:0000256" key="7">
    <source>
        <dbReference type="ARBA" id="ARBA00024910"/>
    </source>
</evidence>
<dbReference type="GO" id="GO:0005829">
    <property type="term" value="C:cytosol"/>
    <property type="evidence" value="ECO:0007669"/>
    <property type="project" value="TreeGrafter"/>
</dbReference>
<dbReference type="EMBL" id="AP028679">
    <property type="protein sequence ID" value="BEQ12994.1"/>
    <property type="molecule type" value="Genomic_DNA"/>
</dbReference>
<dbReference type="InterPro" id="IPR007838">
    <property type="entry name" value="Cell_div_ZapA-like"/>
</dbReference>
<evidence type="ECO:0000256" key="8">
    <source>
        <dbReference type="ARBA" id="ARBA00026068"/>
    </source>
</evidence>
<evidence type="ECO:0000256" key="9">
    <source>
        <dbReference type="ARBA" id="ARBA00033158"/>
    </source>
</evidence>
<dbReference type="GO" id="GO:0000921">
    <property type="term" value="P:septin ring assembly"/>
    <property type="evidence" value="ECO:0007669"/>
    <property type="project" value="TreeGrafter"/>
</dbReference>
<dbReference type="KEGG" id="dmp:FAK_00600"/>
<dbReference type="Proteomes" id="UP001366166">
    <property type="component" value="Chromosome"/>
</dbReference>
<organism evidence="10 11">
    <name type="scientific">Desulfoferula mesophila</name>
    <dbReference type="NCBI Taxonomy" id="3058419"/>
    <lineage>
        <taxon>Bacteria</taxon>
        <taxon>Pseudomonadati</taxon>
        <taxon>Thermodesulfobacteriota</taxon>
        <taxon>Desulfarculia</taxon>
        <taxon>Desulfarculales</taxon>
        <taxon>Desulfarculaceae</taxon>
        <taxon>Desulfoferula</taxon>
    </lineage>
</organism>
<keyword evidence="5" id="KW-0717">Septation</keyword>
<comment type="subcellular location">
    <subcellularLocation>
        <location evidence="1">Cytoplasm</location>
    </subcellularLocation>
</comment>
<keyword evidence="6" id="KW-0131">Cell cycle</keyword>
<dbReference type="PANTHER" id="PTHR34981">
    <property type="entry name" value="CELL DIVISION PROTEIN ZAPA"/>
    <property type="match status" value="1"/>
</dbReference>
<gene>
    <name evidence="10" type="ORF">FAK_00600</name>
</gene>
<comment type="function">
    <text evidence="7">Activator of cell division through the inhibition of FtsZ GTPase activity, therefore promoting FtsZ assembly into bundles of protofilaments necessary for the formation of the division Z ring. It is recruited early at mid-cell but it is not essential for cell division.</text>
</comment>
<name>A0AAU9EEL4_9BACT</name>
<keyword evidence="3" id="KW-0963">Cytoplasm</keyword>
<dbReference type="GO" id="GO:0032153">
    <property type="term" value="C:cell division site"/>
    <property type="evidence" value="ECO:0007669"/>
    <property type="project" value="TreeGrafter"/>
</dbReference>
<dbReference type="Gene3D" id="3.30.160.880">
    <property type="entry name" value="Cell division protein ZapA protomer, N-terminal domain"/>
    <property type="match status" value="1"/>
</dbReference>
<evidence type="ECO:0000256" key="3">
    <source>
        <dbReference type="ARBA" id="ARBA00022490"/>
    </source>
</evidence>
<dbReference type="GO" id="GO:0000917">
    <property type="term" value="P:division septum assembly"/>
    <property type="evidence" value="ECO:0007669"/>
    <property type="project" value="UniProtKB-KW"/>
</dbReference>
<comment type="subunit">
    <text evidence="8">Homodimer. Interacts with FtsZ.</text>
</comment>
<keyword evidence="11" id="KW-1185">Reference proteome</keyword>
<evidence type="ECO:0000256" key="5">
    <source>
        <dbReference type="ARBA" id="ARBA00023210"/>
    </source>
</evidence>
<dbReference type="InterPro" id="IPR036192">
    <property type="entry name" value="Cell_div_ZapA-like_sf"/>
</dbReference>
<dbReference type="InterPro" id="IPR042233">
    <property type="entry name" value="Cell_div_ZapA_N"/>
</dbReference>
<evidence type="ECO:0000256" key="6">
    <source>
        <dbReference type="ARBA" id="ARBA00023306"/>
    </source>
</evidence>
<dbReference type="GO" id="GO:0030428">
    <property type="term" value="C:cell septum"/>
    <property type="evidence" value="ECO:0007669"/>
    <property type="project" value="TreeGrafter"/>
</dbReference>
<dbReference type="RefSeq" id="WP_338604134.1">
    <property type="nucleotide sequence ID" value="NZ_AP028679.1"/>
</dbReference>